<evidence type="ECO:0000313" key="2">
    <source>
        <dbReference type="EMBL" id="MBB3902075.1"/>
    </source>
</evidence>
<dbReference type="Proteomes" id="UP001156881">
    <property type="component" value="Unassembled WGS sequence"/>
</dbReference>
<reference evidence="2 3" key="3">
    <citation type="submission" date="2020-08" db="EMBL/GenBank/DDBJ databases">
        <title>Genomic Encyclopedia of Type Strains, Phase IV (KMG-IV): sequencing the most valuable type-strain genomes for metagenomic binning, comparative biology and taxonomic classification.</title>
        <authorList>
            <person name="Goeker M."/>
        </authorList>
    </citation>
    <scope>NUCLEOTIDE SEQUENCE [LARGE SCALE GENOMIC DNA]</scope>
    <source>
        <strain evidence="2 3">DSM 24105</strain>
    </source>
</reference>
<evidence type="ECO:0000313" key="3">
    <source>
        <dbReference type="Proteomes" id="UP000517759"/>
    </source>
</evidence>
<evidence type="ECO:0000313" key="4">
    <source>
        <dbReference type="Proteomes" id="UP001156881"/>
    </source>
</evidence>
<comment type="caution">
    <text evidence="2">The sequence shown here is derived from an EMBL/GenBank/DDBJ whole genome shotgun (WGS) entry which is preliminary data.</text>
</comment>
<dbReference type="RefSeq" id="WP_183503676.1">
    <property type="nucleotide sequence ID" value="NZ_BSPG01000012.1"/>
</dbReference>
<sequence>MGEQLYFVVDLRREWTKNPYITLWRPDSAGYAYPLPWAGRYTESEIIKSGSYHTCRRYLEKLRDHVGVGERFAVRCEDIEALATDPDTEGCGRIDGNTGPVVRNSGAMRLKLRRLRFELPDAVPSPAQARGR</sequence>
<protein>
    <submittedName>
        <fullName evidence="2">Uncharacterized protein</fullName>
    </submittedName>
</protein>
<gene>
    <name evidence="1" type="ORF">GCM10007884_24600</name>
    <name evidence="2" type="ORF">GGR33_001570</name>
</gene>
<reference evidence="1" key="4">
    <citation type="submission" date="2023-01" db="EMBL/GenBank/DDBJ databases">
        <title>Draft genome sequence of Methylobacterium brachythecii strain NBRC 107710.</title>
        <authorList>
            <person name="Sun Q."/>
            <person name="Mori K."/>
        </authorList>
    </citation>
    <scope>NUCLEOTIDE SEQUENCE</scope>
    <source>
        <strain evidence="1">NBRC 107710</strain>
    </source>
</reference>
<accession>A0A7W6F674</accession>
<keyword evidence="4" id="KW-1185">Reference proteome</keyword>
<reference evidence="4" key="2">
    <citation type="journal article" date="2019" name="Int. J. Syst. Evol. Microbiol.">
        <title>The Global Catalogue of Microorganisms (GCM) 10K type strain sequencing project: providing services to taxonomists for standard genome sequencing and annotation.</title>
        <authorList>
            <consortium name="The Broad Institute Genomics Platform"/>
            <consortium name="The Broad Institute Genome Sequencing Center for Infectious Disease"/>
            <person name="Wu L."/>
            <person name="Ma J."/>
        </authorList>
    </citation>
    <scope>NUCLEOTIDE SEQUENCE [LARGE SCALE GENOMIC DNA]</scope>
    <source>
        <strain evidence="4">NBRC 107710</strain>
    </source>
</reference>
<dbReference type="AlphaFoldDB" id="A0A7W6F674"/>
<reference evidence="1" key="1">
    <citation type="journal article" date="2014" name="Int. J. Syst. Evol. Microbiol.">
        <title>Complete genome of a new Firmicutes species belonging to the dominant human colonic microbiota ('Ruminococcus bicirculans') reveals two chromosomes and a selective capacity to utilize plant glucans.</title>
        <authorList>
            <consortium name="NISC Comparative Sequencing Program"/>
            <person name="Wegmann U."/>
            <person name="Louis P."/>
            <person name="Goesmann A."/>
            <person name="Henrissat B."/>
            <person name="Duncan S.H."/>
            <person name="Flint H.J."/>
        </authorList>
    </citation>
    <scope>NUCLEOTIDE SEQUENCE</scope>
    <source>
        <strain evidence="1">NBRC 107710</strain>
    </source>
</reference>
<proteinExistence type="predicted"/>
<dbReference type="EMBL" id="BSPG01000012">
    <property type="protein sequence ID" value="GLS44472.1"/>
    <property type="molecule type" value="Genomic_DNA"/>
</dbReference>
<dbReference type="EMBL" id="JACIDN010000003">
    <property type="protein sequence ID" value="MBB3902075.1"/>
    <property type="molecule type" value="Genomic_DNA"/>
</dbReference>
<evidence type="ECO:0000313" key="1">
    <source>
        <dbReference type="EMBL" id="GLS44472.1"/>
    </source>
</evidence>
<dbReference type="Proteomes" id="UP000517759">
    <property type="component" value="Unassembled WGS sequence"/>
</dbReference>
<organism evidence="2 3">
    <name type="scientific">Methylobacterium brachythecii</name>
    <dbReference type="NCBI Taxonomy" id="1176177"/>
    <lineage>
        <taxon>Bacteria</taxon>
        <taxon>Pseudomonadati</taxon>
        <taxon>Pseudomonadota</taxon>
        <taxon>Alphaproteobacteria</taxon>
        <taxon>Hyphomicrobiales</taxon>
        <taxon>Methylobacteriaceae</taxon>
        <taxon>Methylobacterium</taxon>
    </lineage>
</organism>
<name>A0A7W6F674_9HYPH</name>